<dbReference type="InterPro" id="IPR027417">
    <property type="entry name" value="P-loop_NTPase"/>
</dbReference>
<keyword evidence="2" id="KW-1185">Reference proteome</keyword>
<proteinExistence type="predicted"/>
<dbReference type="KEGG" id="mgin:FRZ54_16925"/>
<organism evidence="1 2">
    <name type="scientific">Mucilaginibacter ginsenosidivorans</name>
    <dbReference type="NCBI Taxonomy" id="398053"/>
    <lineage>
        <taxon>Bacteria</taxon>
        <taxon>Pseudomonadati</taxon>
        <taxon>Bacteroidota</taxon>
        <taxon>Sphingobacteriia</taxon>
        <taxon>Sphingobacteriales</taxon>
        <taxon>Sphingobacteriaceae</taxon>
        <taxon>Mucilaginibacter</taxon>
    </lineage>
</organism>
<dbReference type="OrthoDB" id="836928at2"/>
<evidence type="ECO:0000313" key="2">
    <source>
        <dbReference type="Proteomes" id="UP000321479"/>
    </source>
</evidence>
<evidence type="ECO:0000313" key="1">
    <source>
        <dbReference type="EMBL" id="QEC65700.1"/>
    </source>
</evidence>
<dbReference type="Proteomes" id="UP000321479">
    <property type="component" value="Chromosome"/>
</dbReference>
<dbReference type="Gene3D" id="3.40.50.300">
    <property type="entry name" value="P-loop containing nucleotide triphosphate hydrolases"/>
    <property type="match status" value="1"/>
</dbReference>
<dbReference type="InterPro" id="IPR017026">
    <property type="entry name" value="ImuA"/>
</dbReference>
<dbReference type="EMBL" id="CP042436">
    <property type="protein sequence ID" value="QEC65700.1"/>
    <property type="molecule type" value="Genomic_DNA"/>
</dbReference>
<dbReference type="PIRSF" id="PIRSF034285">
    <property type="entry name" value="UCP034285"/>
    <property type="match status" value="1"/>
</dbReference>
<name>A0A5B8V2Q3_9SPHI</name>
<dbReference type="AlphaFoldDB" id="A0A5B8V2Q3"/>
<accession>A0A5B8V2Q3</accession>
<dbReference type="SUPFAM" id="SSF52540">
    <property type="entry name" value="P-loop containing nucleoside triphosphate hydrolases"/>
    <property type="match status" value="1"/>
</dbReference>
<protein>
    <submittedName>
        <fullName evidence="1">Error-prone repair protein ImuA</fullName>
    </submittedName>
</protein>
<sequence>MQATKQDTINKLRKDILLLEGFKPALADGAGSLGLGCIEAAFPNGVFPVGAIHEMLCPTPEHLAACTGFMAGTLSALASKGGVCLWINRYQRLFPPSLSFFNMPPHHFIFVDVKQEKDALWVMEEALKCEGLTAVIAELQTITFAQSRRLQLAVERSKVTGFILHNDPQKARASTCVARWQVTQLESEIEEGLPGVWFPRWQVELLKVRNGKPGSWAVSWDGSGFTILEEGAKIIQLPQRKAG</sequence>
<reference evidence="1 2" key="1">
    <citation type="journal article" date="2017" name="Curr. Microbiol.">
        <title>Mucilaginibacter ginsenosidivorans sp. nov., Isolated from Soil of Ginseng Field.</title>
        <authorList>
            <person name="Kim M.M."/>
            <person name="Siddiqi M.Z."/>
            <person name="Im W.T."/>
        </authorList>
    </citation>
    <scope>NUCLEOTIDE SEQUENCE [LARGE SCALE GENOMIC DNA]</scope>
    <source>
        <strain evidence="1 2">Gsoil 3017</strain>
    </source>
</reference>
<gene>
    <name evidence="1" type="ORF">FRZ54_16925</name>
</gene>